<dbReference type="EMBL" id="CAOF01000189">
    <property type="protein sequence ID" value="CCO49872.1"/>
    <property type="molecule type" value="Genomic_DNA"/>
</dbReference>
<sequence>MIKIEKLTKSFGKSKVVDQASASFIKGEVTSIIGPNGAGKSTLLSMASRLLQRDEGQVFIDTKELAEWDTKELAKRLAVLRQSNSLNMRFTVRELVCFGRFPHSGGKLDKEDIAVIEKSIGYLDLTDIQHKYLDELSGGQRQLAFIAMVVAQDTDYVFLDEPLNNLDIKHSLQIMKNIRTLAHELNKAVVIVIHDINFASCYSDNIVALKKGRVEATGTVAEVVRSEVLSDIYETDFQIHEVNGQRICLYYQ</sequence>
<dbReference type="PANTHER" id="PTHR42771">
    <property type="entry name" value="IRON(3+)-HYDROXAMATE IMPORT ATP-BINDING PROTEIN FHUC"/>
    <property type="match status" value="1"/>
</dbReference>
<dbReference type="PROSITE" id="PS50893">
    <property type="entry name" value="ABC_TRANSPORTER_2"/>
    <property type="match status" value="1"/>
</dbReference>
<organism evidence="12 13">
    <name type="scientific">Vibrio nigripulchritudo SOn1</name>
    <dbReference type="NCBI Taxonomy" id="1238450"/>
    <lineage>
        <taxon>Bacteria</taxon>
        <taxon>Pseudomonadati</taxon>
        <taxon>Pseudomonadota</taxon>
        <taxon>Gammaproteobacteria</taxon>
        <taxon>Vibrionales</taxon>
        <taxon>Vibrionaceae</taxon>
        <taxon>Vibrio</taxon>
    </lineage>
</organism>
<dbReference type="PROSITE" id="PS00211">
    <property type="entry name" value="ABC_TRANSPORTER_1"/>
    <property type="match status" value="1"/>
</dbReference>
<dbReference type="FunFam" id="3.40.50.300:FF:000134">
    <property type="entry name" value="Iron-enterobactin ABC transporter ATP-binding protein"/>
    <property type="match status" value="1"/>
</dbReference>
<keyword evidence="5" id="KW-0410">Iron transport</keyword>
<dbReference type="GO" id="GO:0005886">
    <property type="term" value="C:plasma membrane"/>
    <property type="evidence" value="ECO:0007669"/>
    <property type="project" value="UniProtKB-SubCell"/>
</dbReference>
<dbReference type="GO" id="GO:0016887">
    <property type="term" value="F:ATP hydrolysis activity"/>
    <property type="evidence" value="ECO:0007669"/>
    <property type="project" value="InterPro"/>
</dbReference>
<proteinExistence type="inferred from homology"/>
<dbReference type="Proteomes" id="UP000018211">
    <property type="component" value="Unassembled WGS sequence"/>
</dbReference>
<dbReference type="InterPro" id="IPR003439">
    <property type="entry name" value="ABC_transporter-like_ATP-bd"/>
</dbReference>
<dbReference type="Gene3D" id="3.40.50.300">
    <property type="entry name" value="P-loop containing nucleotide triphosphate hydrolases"/>
    <property type="match status" value="1"/>
</dbReference>
<comment type="caution">
    <text evidence="12">The sequence shown here is derived from an EMBL/GenBank/DDBJ whole genome shotgun (WGS) entry which is preliminary data.</text>
</comment>
<keyword evidence="3" id="KW-0813">Transport</keyword>
<keyword evidence="10" id="KW-0472">Membrane</keyword>
<evidence type="ECO:0000313" key="13">
    <source>
        <dbReference type="Proteomes" id="UP000018211"/>
    </source>
</evidence>
<evidence type="ECO:0000256" key="7">
    <source>
        <dbReference type="ARBA" id="ARBA00022840"/>
    </source>
</evidence>
<dbReference type="InterPro" id="IPR027417">
    <property type="entry name" value="P-loop_NTPase"/>
</dbReference>
<keyword evidence="7" id="KW-0067">ATP-binding</keyword>
<dbReference type="CDD" id="cd03214">
    <property type="entry name" value="ABC_Iron-Siderophores_B12_Hemin"/>
    <property type="match status" value="1"/>
</dbReference>
<evidence type="ECO:0000256" key="3">
    <source>
        <dbReference type="ARBA" id="ARBA00022448"/>
    </source>
</evidence>
<evidence type="ECO:0000259" key="11">
    <source>
        <dbReference type="PROSITE" id="PS50893"/>
    </source>
</evidence>
<keyword evidence="4" id="KW-1003">Cell membrane</keyword>
<evidence type="ECO:0000256" key="2">
    <source>
        <dbReference type="ARBA" id="ARBA00005417"/>
    </source>
</evidence>
<dbReference type="InterPro" id="IPR017871">
    <property type="entry name" value="ABC_transporter-like_CS"/>
</dbReference>
<dbReference type="SUPFAM" id="SSF52540">
    <property type="entry name" value="P-loop containing nucleoside triphosphate hydrolases"/>
    <property type="match status" value="1"/>
</dbReference>
<evidence type="ECO:0000256" key="10">
    <source>
        <dbReference type="ARBA" id="ARBA00023136"/>
    </source>
</evidence>
<dbReference type="Pfam" id="PF00005">
    <property type="entry name" value="ABC_tran"/>
    <property type="match status" value="1"/>
</dbReference>
<dbReference type="InterPro" id="IPR003593">
    <property type="entry name" value="AAA+_ATPase"/>
</dbReference>
<accession>A0AAV2VZ61</accession>
<keyword evidence="9" id="KW-0406">Ion transport</keyword>
<evidence type="ECO:0000256" key="8">
    <source>
        <dbReference type="ARBA" id="ARBA00023004"/>
    </source>
</evidence>
<keyword evidence="8" id="KW-0408">Iron</keyword>
<feature type="domain" description="ABC transporter" evidence="11">
    <location>
        <begin position="2"/>
        <end position="236"/>
    </location>
</feature>
<dbReference type="RefSeq" id="WP_022613879.1">
    <property type="nucleotide sequence ID" value="NZ_LK391965.1"/>
</dbReference>
<evidence type="ECO:0000256" key="1">
    <source>
        <dbReference type="ARBA" id="ARBA00004202"/>
    </source>
</evidence>
<dbReference type="AlphaFoldDB" id="A0AAV2VZ61"/>
<evidence type="ECO:0000313" key="12">
    <source>
        <dbReference type="EMBL" id="CCO49872.1"/>
    </source>
</evidence>
<dbReference type="GO" id="GO:0006826">
    <property type="term" value="P:iron ion transport"/>
    <property type="evidence" value="ECO:0007669"/>
    <property type="project" value="UniProtKB-KW"/>
</dbReference>
<keyword evidence="6" id="KW-0547">Nucleotide-binding</keyword>
<reference evidence="12 13" key="1">
    <citation type="journal article" date="2013" name="ISME J.">
        <title>Comparative genomics of pathogenic lineages of Vibrio nigripulchritudo identifies virulence-associated traits.</title>
        <authorList>
            <person name="Goudenege D."/>
            <person name="Labreuche Y."/>
            <person name="Krin E."/>
            <person name="Ansquer D."/>
            <person name="Mangenot S."/>
            <person name="Calteau A."/>
            <person name="Medigue C."/>
            <person name="Mazel D."/>
            <person name="Polz M.F."/>
            <person name="Le Roux F."/>
        </authorList>
    </citation>
    <scope>NUCLEOTIDE SEQUENCE [LARGE SCALE GENOMIC DNA]</scope>
    <source>
        <strain evidence="12 13">SOn1</strain>
    </source>
</reference>
<comment type="subcellular location">
    <subcellularLocation>
        <location evidence="1">Cell membrane</location>
        <topology evidence="1">Peripheral membrane protein</topology>
    </subcellularLocation>
</comment>
<evidence type="ECO:0000256" key="9">
    <source>
        <dbReference type="ARBA" id="ARBA00023065"/>
    </source>
</evidence>
<evidence type="ECO:0000256" key="6">
    <source>
        <dbReference type="ARBA" id="ARBA00022741"/>
    </source>
</evidence>
<name>A0AAV2VZ61_9VIBR</name>
<gene>
    <name evidence="12" type="ORF">VIBNISOn1_920007</name>
</gene>
<dbReference type="GO" id="GO:0005524">
    <property type="term" value="F:ATP binding"/>
    <property type="evidence" value="ECO:0007669"/>
    <property type="project" value="UniProtKB-KW"/>
</dbReference>
<protein>
    <submittedName>
        <fullName evidence="12">ABC-type metal transport system,ATPase component</fullName>
    </submittedName>
</protein>
<comment type="similarity">
    <text evidence="2">Belongs to the ABC transporter superfamily.</text>
</comment>
<dbReference type="PANTHER" id="PTHR42771:SF3">
    <property type="entry name" value="PETROBACTIN IMPORT ATP-BINDING PROTEIN YCLP"/>
    <property type="match status" value="1"/>
</dbReference>
<evidence type="ECO:0000256" key="4">
    <source>
        <dbReference type="ARBA" id="ARBA00022475"/>
    </source>
</evidence>
<dbReference type="SMART" id="SM00382">
    <property type="entry name" value="AAA"/>
    <property type="match status" value="1"/>
</dbReference>
<dbReference type="InterPro" id="IPR051535">
    <property type="entry name" value="Siderophore_ABC-ATPase"/>
</dbReference>
<evidence type="ECO:0000256" key="5">
    <source>
        <dbReference type="ARBA" id="ARBA00022496"/>
    </source>
</evidence>